<dbReference type="InterPro" id="IPR003673">
    <property type="entry name" value="CoA-Trfase_fam_III"/>
</dbReference>
<dbReference type="Gene3D" id="3.40.50.10540">
    <property type="entry name" value="Crotonobetainyl-coa:carnitine coa-transferase, domain 1"/>
    <property type="match status" value="1"/>
</dbReference>
<comment type="caution">
    <text evidence="2">The sequence shown here is derived from an EMBL/GenBank/DDBJ whole genome shotgun (WGS) entry which is preliminary data.</text>
</comment>
<dbReference type="HOGENOM" id="CLU_033975_2_1_5"/>
<evidence type="ECO:0000313" key="2">
    <source>
        <dbReference type="EMBL" id="EFH09884.1"/>
    </source>
</evidence>
<dbReference type="EC" id="2.8.3.16" evidence="2"/>
<dbReference type="Pfam" id="PF02515">
    <property type="entry name" value="CoA_transf_3"/>
    <property type="match status" value="1"/>
</dbReference>
<dbReference type="InterPro" id="IPR050483">
    <property type="entry name" value="CoA-transferase_III_domain"/>
</dbReference>
<dbReference type="PANTHER" id="PTHR48207">
    <property type="entry name" value="SUCCINATE--HYDROXYMETHYLGLUTARATE COA-TRANSFERASE"/>
    <property type="match status" value="1"/>
</dbReference>
<sequence length="399" mass="42084">MPAPLPLAGLRVLDFGHTVMGPSCGVVLADLGAEVIRIEPPEGDRTRRLGGFGTGFFATYNRNKTSLALDLKDPRGKAVLERLVPSADVLIENYAPGTMERLGLGWEQLRAINPGLVYCALKGFLPGPYEDLPALDEVVQMQGGLAYMTGLPGRPLRAGTSVVDIMGGVFGVVGILAALRQREATGQGQKVQSALFESVAFMVGQHMAAGAMAGERVPPMTARRITWAIYDVFAARDGQVFVGVTSDQHWQRLAARLGLTALAADPALADNAGRVAGRDRIMPELERIFAGMSVAEVLELGRAVRIPCAPVAHPEDLFSDPHLLASGIMGETQLRDGLTVPLPMTPLHFEDAPLTLRRQPPLVGEGTAGLLAEIGISAEEQAALAAAGILALPAAETAA</sequence>
<accession>D5RS40</accession>
<dbReference type="Proteomes" id="UP000005324">
    <property type="component" value="Unassembled WGS sequence"/>
</dbReference>
<dbReference type="RefSeq" id="WP_007002932.1">
    <property type="nucleotide sequence ID" value="NZ_GG770777.1"/>
</dbReference>
<keyword evidence="3" id="KW-1185">Reference proteome</keyword>
<dbReference type="InterPro" id="IPR023606">
    <property type="entry name" value="CoA-Trfase_III_dom_1_sf"/>
</dbReference>
<name>D5RS40_9PROT</name>
<evidence type="ECO:0000313" key="3">
    <source>
        <dbReference type="Proteomes" id="UP000005324"/>
    </source>
</evidence>
<gene>
    <name evidence="2" type="primary">frc2</name>
    <name evidence="2" type="ORF">HMPREF0731_3902</name>
</gene>
<keyword evidence="1 2" id="KW-0808">Transferase</keyword>
<dbReference type="GO" id="GO:0033608">
    <property type="term" value="F:formyl-CoA transferase activity"/>
    <property type="evidence" value="ECO:0007669"/>
    <property type="project" value="UniProtKB-EC"/>
</dbReference>
<dbReference type="Gene3D" id="3.30.1540.10">
    <property type="entry name" value="formyl-coa transferase, domain 3"/>
    <property type="match status" value="1"/>
</dbReference>
<protein>
    <submittedName>
        <fullName evidence="2">CoA-transferase family III protein</fullName>
        <ecNumber evidence="2">2.8.3.16</ecNumber>
    </submittedName>
</protein>
<dbReference type="InterPro" id="IPR044855">
    <property type="entry name" value="CoA-Trfase_III_dom3_sf"/>
</dbReference>
<dbReference type="OrthoDB" id="7457784at2"/>
<dbReference type="PANTHER" id="PTHR48207:SF3">
    <property type="entry name" value="SUCCINATE--HYDROXYMETHYLGLUTARATE COA-TRANSFERASE"/>
    <property type="match status" value="1"/>
</dbReference>
<proteinExistence type="predicted"/>
<organism evidence="2 3">
    <name type="scientific">Pseudoroseomonas cervicalis ATCC 49957</name>
    <dbReference type="NCBI Taxonomy" id="525371"/>
    <lineage>
        <taxon>Bacteria</taxon>
        <taxon>Pseudomonadati</taxon>
        <taxon>Pseudomonadota</taxon>
        <taxon>Alphaproteobacteria</taxon>
        <taxon>Acetobacterales</taxon>
        <taxon>Roseomonadaceae</taxon>
        <taxon>Roseomonas</taxon>
    </lineage>
</organism>
<dbReference type="AlphaFoldDB" id="D5RS40"/>
<evidence type="ECO:0000256" key="1">
    <source>
        <dbReference type="ARBA" id="ARBA00022679"/>
    </source>
</evidence>
<dbReference type="EMBL" id="ADVL01000725">
    <property type="protein sequence ID" value="EFH09884.1"/>
    <property type="molecule type" value="Genomic_DNA"/>
</dbReference>
<dbReference type="SUPFAM" id="SSF89796">
    <property type="entry name" value="CoA-transferase family III (CaiB/BaiF)"/>
    <property type="match status" value="1"/>
</dbReference>
<reference evidence="2 3" key="1">
    <citation type="submission" date="2010-04" db="EMBL/GenBank/DDBJ databases">
        <authorList>
            <person name="Qin X."/>
            <person name="Bachman B."/>
            <person name="Battles P."/>
            <person name="Bell A."/>
            <person name="Bess C."/>
            <person name="Bickham C."/>
            <person name="Chaboub L."/>
            <person name="Chen D."/>
            <person name="Coyle M."/>
            <person name="Deiros D.R."/>
            <person name="Dinh H."/>
            <person name="Forbes L."/>
            <person name="Fowler G."/>
            <person name="Francisco L."/>
            <person name="Fu Q."/>
            <person name="Gubbala S."/>
            <person name="Hale W."/>
            <person name="Han Y."/>
            <person name="Hemphill L."/>
            <person name="Highlander S.K."/>
            <person name="Hirani K."/>
            <person name="Hogues M."/>
            <person name="Jackson L."/>
            <person name="Jakkamsetti A."/>
            <person name="Javaid M."/>
            <person name="Jiang H."/>
            <person name="Korchina V."/>
            <person name="Kovar C."/>
            <person name="Lara F."/>
            <person name="Lee S."/>
            <person name="Mata R."/>
            <person name="Mathew T."/>
            <person name="Moen C."/>
            <person name="Morales K."/>
            <person name="Munidasa M."/>
            <person name="Nazareth L."/>
            <person name="Ngo R."/>
            <person name="Nguyen L."/>
            <person name="Okwuonu G."/>
            <person name="Ongeri F."/>
            <person name="Patil S."/>
            <person name="Petrosino J."/>
            <person name="Pham C."/>
            <person name="Pham P."/>
            <person name="Pu L.-L."/>
            <person name="Puazo M."/>
            <person name="Raj R."/>
            <person name="Reid J."/>
            <person name="Rouhana J."/>
            <person name="Saada N."/>
            <person name="Shang Y."/>
            <person name="Simmons D."/>
            <person name="Thornton R."/>
            <person name="Warren J."/>
            <person name="Weissenberger G."/>
            <person name="Zhang J."/>
            <person name="Zhang L."/>
            <person name="Zhou C."/>
            <person name="Zhu D."/>
            <person name="Muzny D."/>
            <person name="Worley K."/>
            <person name="Gibbs R."/>
        </authorList>
    </citation>
    <scope>NUCLEOTIDE SEQUENCE [LARGE SCALE GENOMIC DNA]</scope>
    <source>
        <strain evidence="2 3">ATCC 49957</strain>
    </source>
</reference>